<dbReference type="RefSeq" id="WP_160148047.1">
    <property type="nucleotide sequence ID" value="NZ_LWSK01000026.1"/>
</dbReference>
<dbReference type="EMBL" id="VRLW01000001">
    <property type="protein sequence ID" value="KAA1257887.1"/>
    <property type="molecule type" value="Genomic_DNA"/>
</dbReference>
<keyword evidence="2" id="KW-0812">Transmembrane</keyword>
<name>A0A5B1C9R5_9BACT</name>
<dbReference type="PANTHER" id="PTHR42693">
    <property type="entry name" value="ARYLSULFATASE FAMILY MEMBER"/>
    <property type="match status" value="1"/>
</dbReference>
<keyword evidence="5" id="KW-1185">Reference proteome</keyword>
<dbReference type="AlphaFoldDB" id="A0A5B1C9R5"/>
<dbReference type="InterPro" id="IPR000917">
    <property type="entry name" value="Sulfatase_N"/>
</dbReference>
<dbReference type="GO" id="GO:0004065">
    <property type="term" value="F:arylsulfatase activity"/>
    <property type="evidence" value="ECO:0007669"/>
    <property type="project" value="TreeGrafter"/>
</dbReference>
<dbReference type="InterPro" id="IPR050738">
    <property type="entry name" value="Sulfatase"/>
</dbReference>
<organism evidence="4 5">
    <name type="scientific">Rubripirellula obstinata</name>
    <dbReference type="NCBI Taxonomy" id="406547"/>
    <lineage>
        <taxon>Bacteria</taxon>
        <taxon>Pseudomonadati</taxon>
        <taxon>Planctomycetota</taxon>
        <taxon>Planctomycetia</taxon>
        <taxon>Pirellulales</taxon>
        <taxon>Pirellulaceae</taxon>
        <taxon>Rubripirellula</taxon>
    </lineage>
</organism>
<gene>
    <name evidence="4" type="primary">yejM</name>
    <name evidence="4" type="ORF">LF1_03770</name>
</gene>
<proteinExistence type="inferred from homology"/>
<dbReference type="Pfam" id="PF00884">
    <property type="entry name" value="Sulfatase"/>
    <property type="match status" value="1"/>
</dbReference>
<feature type="transmembrane region" description="Helical" evidence="2">
    <location>
        <begin position="89"/>
        <end position="106"/>
    </location>
</feature>
<accession>A0A5B1C9R5</accession>
<evidence type="ECO:0000313" key="5">
    <source>
        <dbReference type="Proteomes" id="UP000322699"/>
    </source>
</evidence>
<comment type="caution">
    <text evidence="4">The sequence shown here is derived from an EMBL/GenBank/DDBJ whole genome shotgun (WGS) entry which is preliminary data.</text>
</comment>
<dbReference type="PANTHER" id="PTHR42693:SF33">
    <property type="entry name" value="ARYLSULFATASE"/>
    <property type="match status" value="1"/>
</dbReference>
<evidence type="ECO:0000313" key="4">
    <source>
        <dbReference type="EMBL" id="KAA1257887.1"/>
    </source>
</evidence>
<dbReference type="InterPro" id="IPR017850">
    <property type="entry name" value="Alkaline_phosphatase_core_sf"/>
</dbReference>
<dbReference type="SUPFAM" id="SSF53649">
    <property type="entry name" value="Alkaline phosphatase-like"/>
    <property type="match status" value="1"/>
</dbReference>
<dbReference type="Proteomes" id="UP000322699">
    <property type="component" value="Unassembled WGS sequence"/>
</dbReference>
<comment type="similarity">
    <text evidence="1">Belongs to the sulfatase family.</text>
</comment>
<reference evidence="4 5" key="1">
    <citation type="submission" date="2019-08" db="EMBL/GenBank/DDBJ databases">
        <title>Deep-cultivation of Planctomycetes and their phenomic and genomic characterization uncovers novel biology.</title>
        <authorList>
            <person name="Wiegand S."/>
            <person name="Jogler M."/>
            <person name="Boedeker C."/>
            <person name="Pinto D."/>
            <person name="Vollmers J."/>
            <person name="Rivas-Marin E."/>
            <person name="Kohn T."/>
            <person name="Peeters S.H."/>
            <person name="Heuer A."/>
            <person name="Rast P."/>
            <person name="Oberbeckmann S."/>
            <person name="Bunk B."/>
            <person name="Jeske O."/>
            <person name="Meyerdierks A."/>
            <person name="Storesund J.E."/>
            <person name="Kallscheuer N."/>
            <person name="Luecker S."/>
            <person name="Lage O.M."/>
            <person name="Pohl T."/>
            <person name="Merkel B.J."/>
            <person name="Hornburger P."/>
            <person name="Mueller R.-W."/>
            <person name="Bruemmer F."/>
            <person name="Labrenz M."/>
            <person name="Spormann A.M."/>
            <person name="Op Den Camp H."/>
            <person name="Overmann J."/>
            <person name="Amann R."/>
            <person name="Jetten M.S.M."/>
            <person name="Mascher T."/>
            <person name="Medema M.H."/>
            <person name="Devos D.P."/>
            <person name="Kaster A.-K."/>
            <person name="Ovreas L."/>
            <person name="Rohde M."/>
            <person name="Galperin M.Y."/>
            <person name="Jogler C."/>
        </authorList>
    </citation>
    <scope>NUCLEOTIDE SEQUENCE [LARGE SCALE GENOMIC DNA]</scope>
    <source>
        <strain evidence="4 5">LF1</strain>
    </source>
</reference>
<sequence length="467" mass="52366">MSRTDVWKFVAPLLLWLMLDRLAIGVIDEHLLSSRVFSAITLLPGIVAETPIGFWKTLAAEFVIWVLVCSVLAWAAGRWSRRPLNRGRLYLLFGTAWLAVLSPCVLDRRDSVTKTESVAVDPTSNLDERDRRIRRIGFLQPQVVPQESPDVLIVVLESFRYELVEPEVMPNLAGAAEQGLWCKGHFSSGNATSHGMFSIVTGMDATWFDTSLRYQAPLYRLFRSAGYELGFFAGHDDWRTFFMDGFVSAEQFDEFSISPQNRLESDRQSIQAAMKFLEPDQSRGPRLAILYLYVTHAPYRSYAEDRFFEPAAKDGFLIPYSSDQVDQVWNRYKNSARTADRWIGLLLSSAEDCVVLVTGDHGESFLEDGTIGHGSKISPQQNMTPMILVGPGVPTRKINAPTIHSDVLPTLLAATGIRLSDSVQADDADDRLFDGINLLDVSEGELSVRENVTRDYLTDEVQSVSVR</sequence>
<keyword evidence="2" id="KW-1133">Transmembrane helix</keyword>
<evidence type="ECO:0000256" key="2">
    <source>
        <dbReference type="SAM" id="Phobius"/>
    </source>
</evidence>
<feature type="transmembrane region" description="Helical" evidence="2">
    <location>
        <begin position="58"/>
        <end position="77"/>
    </location>
</feature>
<dbReference type="Gene3D" id="3.40.720.10">
    <property type="entry name" value="Alkaline Phosphatase, subunit A"/>
    <property type="match status" value="1"/>
</dbReference>
<evidence type="ECO:0000256" key="1">
    <source>
        <dbReference type="ARBA" id="ARBA00008779"/>
    </source>
</evidence>
<keyword evidence="2" id="KW-0472">Membrane</keyword>
<evidence type="ECO:0000259" key="3">
    <source>
        <dbReference type="Pfam" id="PF00884"/>
    </source>
</evidence>
<protein>
    <submittedName>
        <fullName evidence="4">Inner membrane protein YejM</fullName>
    </submittedName>
</protein>
<feature type="domain" description="Sulfatase N-terminal" evidence="3">
    <location>
        <begin position="149"/>
        <end position="417"/>
    </location>
</feature>